<keyword evidence="5" id="KW-0548">Nucleotidyltransferase</keyword>
<dbReference type="Gene3D" id="3.40.250.10">
    <property type="entry name" value="Rhodanese-like domain"/>
    <property type="match status" value="1"/>
</dbReference>
<keyword evidence="1 5" id="KW-0808">Transferase</keyword>
<dbReference type="Gene3D" id="3.40.50.720">
    <property type="entry name" value="NAD(P)-binding Rossmann-like Domain"/>
    <property type="match status" value="1"/>
</dbReference>
<dbReference type="PROSITE" id="PS50206">
    <property type="entry name" value="RHODANESE_3"/>
    <property type="match status" value="1"/>
</dbReference>
<dbReference type="GO" id="GO:0008641">
    <property type="term" value="F:ubiquitin-like modifier activating enzyme activity"/>
    <property type="evidence" value="ECO:0007669"/>
    <property type="project" value="InterPro"/>
</dbReference>
<evidence type="ECO:0000256" key="3">
    <source>
        <dbReference type="ARBA" id="ARBA00022840"/>
    </source>
</evidence>
<dbReference type="InterPro" id="IPR036873">
    <property type="entry name" value="Rhodanese-like_dom_sf"/>
</dbReference>
<evidence type="ECO:0000256" key="1">
    <source>
        <dbReference type="ARBA" id="ARBA00022679"/>
    </source>
</evidence>
<dbReference type="EMBL" id="PKHA01000001">
    <property type="protein sequence ID" value="PKY99515.1"/>
    <property type="molecule type" value="Genomic_DNA"/>
</dbReference>
<dbReference type="InterPro" id="IPR000594">
    <property type="entry name" value="ThiF_NAD_FAD-bd"/>
</dbReference>
<dbReference type="GO" id="GO:0004792">
    <property type="term" value="F:thiosulfate-cyanide sulfurtransferase activity"/>
    <property type="evidence" value="ECO:0007669"/>
    <property type="project" value="TreeGrafter"/>
</dbReference>
<dbReference type="Pfam" id="PF00581">
    <property type="entry name" value="Rhodanese"/>
    <property type="match status" value="1"/>
</dbReference>
<dbReference type="PANTHER" id="PTHR10953:SF102">
    <property type="entry name" value="ADENYLYLTRANSFERASE AND SULFURTRANSFERASE MOCS3"/>
    <property type="match status" value="1"/>
</dbReference>
<dbReference type="GeneID" id="81707537"/>
<evidence type="ECO:0000313" key="5">
    <source>
        <dbReference type="EMBL" id="PKY99515.1"/>
    </source>
</evidence>
<dbReference type="CDD" id="cd00757">
    <property type="entry name" value="ThiF_MoeB_HesA_family"/>
    <property type="match status" value="1"/>
</dbReference>
<gene>
    <name evidence="5" type="ORF">CYJ26_01060</name>
</gene>
<dbReference type="SMART" id="SM00450">
    <property type="entry name" value="RHOD"/>
    <property type="match status" value="1"/>
</dbReference>
<keyword evidence="3" id="KW-0067">ATP-binding</keyword>
<protein>
    <submittedName>
        <fullName evidence="5">Molybdopterin-synthase adenylyltransferase MoeB</fullName>
    </submittedName>
</protein>
<dbReference type="InterPro" id="IPR001763">
    <property type="entry name" value="Rhodanese-like_dom"/>
</dbReference>
<dbReference type="Pfam" id="PF00899">
    <property type="entry name" value="ThiF"/>
    <property type="match status" value="1"/>
</dbReference>
<organism evidence="5 6">
    <name type="scientific">Actinomyces urogenitalis</name>
    <dbReference type="NCBI Taxonomy" id="103621"/>
    <lineage>
        <taxon>Bacteria</taxon>
        <taxon>Bacillati</taxon>
        <taxon>Actinomycetota</taxon>
        <taxon>Actinomycetes</taxon>
        <taxon>Actinomycetales</taxon>
        <taxon>Actinomycetaceae</taxon>
        <taxon>Actinomyces</taxon>
    </lineage>
</organism>
<comment type="caution">
    <text evidence="5">The sequence shown here is derived from an EMBL/GenBank/DDBJ whole genome shotgun (WGS) entry which is preliminary data.</text>
</comment>
<feature type="domain" description="Rhodanese" evidence="4">
    <location>
        <begin position="327"/>
        <end position="411"/>
    </location>
</feature>
<dbReference type="InterPro" id="IPR035985">
    <property type="entry name" value="Ubiquitin-activating_enz"/>
</dbReference>
<dbReference type="GO" id="GO:0005524">
    <property type="term" value="F:ATP binding"/>
    <property type="evidence" value="ECO:0007669"/>
    <property type="project" value="UniProtKB-KW"/>
</dbReference>
<dbReference type="NCBIfam" id="NF004281">
    <property type="entry name" value="PRK05690.1"/>
    <property type="match status" value="1"/>
</dbReference>
<dbReference type="SUPFAM" id="SSF69572">
    <property type="entry name" value="Activating enzymes of the ubiquitin-like proteins"/>
    <property type="match status" value="1"/>
</dbReference>
<accession>A0A2I1KV56</accession>
<sequence>MRAQAQSAAAVGRTAADLGESVIPDGRLRPLTAEDRLRYSRNALVPEVGVVGQQRIRAARVLLIGAGALASPAALYLAAAGVGRLGIVDDDVVELSNLQRQVLYTTAGVGQDKTESARQAVQALNPDVEVVTYRALLRSDNALEIMRGWDVVVDGTDNFPTRYLVNDACVMLGLPLVHGAVFRSDGQVSVFDARQGPCYRCVHPVPPDPGSVPSCAEGGVLGVMPGIIGTMQATEAIKLIVGGARPLIGRMLMVNAWQATTAQLPLRKNPGCPVCGENPSVRELIDYEAFCGLPGTGAQPSIVGEGSAGEQITASRLRARLAEGEIVGRDLTVLDVREPVEVALDPFPGALHIPLAEVTGRMGELEPARPTLVLCAKGIRSARAIQVLRQAGYTGDLTNVAGGMAAWHAGE</sequence>
<dbReference type="AlphaFoldDB" id="A0A2I1KV56"/>
<dbReference type="GO" id="GO:0008146">
    <property type="term" value="F:sulfotransferase activity"/>
    <property type="evidence" value="ECO:0007669"/>
    <property type="project" value="TreeGrafter"/>
</dbReference>
<reference evidence="5 6" key="1">
    <citation type="submission" date="2017-12" db="EMBL/GenBank/DDBJ databases">
        <title>Phylogenetic diversity of female urinary microbiome.</title>
        <authorList>
            <person name="Thomas-White K."/>
            <person name="Wolfe A.J."/>
        </authorList>
    </citation>
    <scope>NUCLEOTIDE SEQUENCE [LARGE SCALE GENOMIC DNA]</scope>
    <source>
        <strain evidence="5 6">UMB0319</strain>
    </source>
</reference>
<evidence type="ECO:0000259" key="4">
    <source>
        <dbReference type="PROSITE" id="PS50206"/>
    </source>
</evidence>
<dbReference type="FunFam" id="3.40.50.720:FF:000033">
    <property type="entry name" value="Adenylyltransferase and sulfurtransferase MOCS3"/>
    <property type="match status" value="1"/>
</dbReference>
<dbReference type="RefSeq" id="WP_006549700.1">
    <property type="nucleotide sequence ID" value="NZ_CP136961.1"/>
</dbReference>
<dbReference type="InterPro" id="IPR045886">
    <property type="entry name" value="ThiF/MoeB/HesA"/>
</dbReference>
<evidence type="ECO:0000313" key="6">
    <source>
        <dbReference type="Proteomes" id="UP000234778"/>
    </source>
</evidence>
<dbReference type="GO" id="GO:0005829">
    <property type="term" value="C:cytosol"/>
    <property type="evidence" value="ECO:0007669"/>
    <property type="project" value="TreeGrafter"/>
</dbReference>
<evidence type="ECO:0000256" key="2">
    <source>
        <dbReference type="ARBA" id="ARBA00022741"/>
    </source>
</evidence>
<dbReference type="GO" id="GO:0016779">
    <property type="term" value="F:nucleotidyltransferase activity"/>
    <property type="evidence" value="ECO:0007669"/>
    <property type="project" value="UniProtKB-KW"/>
</dbReference>
<name>A0A2I1KV56_9ACTO</name>
<keyword evidence="2" id="KW-0547">Nucleotide-binding</keyword>
<proteinExistence type="predicted"/>
<dbReference type="CDD" id="cd00158">
    <property type="entry name" value="RHOD"/>
    <property type="match status" value="1"/>
</dbReference>
<dbReference type="Proteomes" id="UP000234778">
    <property type="component" value="Unassembled WGS sequence"/>
</dbReference>
<dbReference type="PANTHER" id="PTHR10953">
    <property type="entry name" value="UBIQUITIN-ACTIVATING ENZYME E1"/>
    <property type="match status" value="1"/>
</dbReference>